<sequence>MSCSHYMGHVIPTQNPTTHSENRASLNPSWVNGENPGTPKNVYPSKHNNLNANIVPAADFPFTVSLKVWEFHVQLVDRQPGRSQCENPSSPSAATCQRGKNVMSP</sequence>
<protein>
    <submittedName>
        <fullName evidence="1">Uncharacterized protein</fullName>
    </submittedName>
</protein>
<reference evidence="1" key="1">
    <citation type="submission" date="2021-05" db="EMBL/GenBank/DDBJ databases">
        <authorList>
            <person name="Pan Q."/>
            <person name="Jouanno E."/>
            <person name="Zahm M."/>
            <person name="Klopp C."/>
            <person name="Cabau C."/>
            <person name="Louis A."/>
            <person name="Berthelot C."/>
            <person name="Parey E."/>
            <person name="Roest Crollius H."/>
            <person name="Montfort J."/>
            <person name="Robinson-Rechavi M."/>
            <person name="Bouchez O."/>
            <person name="Lampietro C."/>
            <person name="Lopez Roques C."/>
            <person name="Donnadieu C."/>
            <person name="Postlethwait J."/>
            <person name="Bobe J."/>
            <person name="Dillon D."/>
            <person name="Chandos A."/>
            <person name="von Hippel F."/>
            <person name="Guiguen Y."/>
        </authorList>
    </citation>
    <scope>NUCLEOTIDE SEQUENCE</scope>
    <source>
        <strain evidence="1">YG-Jan2019</strain>
    </source>
</reference>
<keyword evidence="2" id="KW-1185">Reference proteome</keyword>
<gene>
    <name evidence="1" type="ORF">DPEC_G00121810</name>
</gene>
<accession>A0ACC2GQ80</accession>
<evidence type="ECO:0000313" key="2">
    <source>
        <dbReference type="Proteomes" id="UP001157502"/>
    </source>
</evidence>
<proteinExistence type="predicted"/>
<dbReference type="EMBL" id="CM055737">
    <property type="protein sequence ID" value="KAJ8005816.1"/>
    <property type="molecule type" value="Genomic_DNA"/>
</dbReference>
<name>A0ACC2GQ80_DALPE</name>
<dbReference type="Proteomes" id="UP001157502">
    <property type="component" value="Chromosome 10"/>
</dbReference>
<comment type="caution">
    <text evidence="1">The sequence shown here is derived from an EMBL/GenBank/DDBJ whole genome shotgun (WGS) entry which is preliminary data.</text>
</comment>
<evidence type="ECO:0000313" key="1">
    <source>
        <dbReference type="EMBL" id="KAJ8005816.1"/>
    </source>
</evidence>
<organism evidence="1 2">
    <name type="scientific">Dallia pectoralis</name>
    <name type="common">Alaska blackfish</name>
    <dbReference type="NCBI Taxonomy" id="75939"/>
    <lineage>
        <taxon>Eukaryota</taxon>
        <taxon>Metazoa</taxon>
        <taxon>Chordata</taxon>
        <taxon>Craniata</taxon>
        <taxon>Vertebrata</taxon>
        <taxon>Euteleostomi</taxon>
        <taxon>Actinopterygii</taxon>
        <taxon>Neopterygii</taxon>
        <taxon>Teleostei</taxon>
        <taxon>Protacanthopterygii</taxon>
        <taxon>Esociformes</taxon>
        <taxon>Umbridae</taxon>
        <taxon>Dallia</taxon>
    </lineage>
</organism>